<geneLocation type="mitochondrion" evidence="3"/>
<dbReference type="EMBL" id="MW683313">
    <property type="protein sequence ID" value="UBU96569.1"/>
    <property type="molecule type" value="Genomic_DNA"/>
</dbReference>
<proteinExistence type="predicted"/>
<accession>A0A2I6QC09</accession>
<feature type="domain" description="Homing endonuclease LAGLIDADG" evidence="2">
    <location>
        <begin position="241"/>
        <end position="328"/>
    </location>
</feature>
<keyword evidence="3" id="KW-0496">Mitochondrion</keyword>
<evidence type="ECO:0000313" key="4">
    <source>
        <dbReference type="EMBL" id="UBU96569.1"/>
    </source>
</evidence>
<dbReference type="InterPro" id="IPR004860">
    <property type="entry name" value="LAGLIDADG_dom"/>
</dbReference>
<organism evidence="3">
    <name type="scientific">Malassezia furfur</name>
    <name type="common">Pityriasis versicolor infection agent</name>
    <name type="synonym">Pityrosporum furfur</name>
    <dbReference type="NCBI Taxonomy" id="55194"/>
    <lineage>
        <taxon>Eukaryota</taxon>
        <taxon>Fungi</taxon>
        <taxon>Dikarya</taxon>
        <taxon>Basidiomycota</taxon>
        <taxon>Ustilaginomycotina</taxon>
        <taxon>Malasseziomycetes</taxon>
        <taxon>Malasseziales</taxon>
        <taxon>Malasseziaceae</taxon>
        <taxon>Malassezia</taxon>
    </lineage>
</organism>
<evidence type="ECO:0000313" key="3">
    <source>
        <dbReference type="EMBL" id="AUN27908.1"/>
    </source>
</evidence>
<keyword evidence="3" id="KW-0378">Hydrolase</keyword>
<gene>
    <name evidence="3" type="primary">orf356</name>
    <name evidence="4" type="synonym">orf1</name>
</gene>
<reference evidence="3" key="1">
    <citation type="submission" date="2017-04" db="EMBL/GenBank/DDBJ databases">
        <authorList>
            <person name="Afonso C.L."/>
            <person name="Miller P.J."/>
            <person name="Scott M.A."/>
            <person name="Spackman E."/>
            <person name="Goraichik I."/>
            <person name="Dimitrov K.M."/>
            <person name="Suarez D.L."/>
            <person name="Swayne D.E."/>
        </authorList>
    </citation>
    <scope>NUCLEOTIDE SEQUENCE</scope>
    <source>
        <strain evidence="3">CBS 1878</strain>
    </source>
</reference>
<dbReference type="Gene3D" id="3.10.28.10">
    <property type="entry name" value="Homing endonucleases"/>
    <property type="match status" value="2"/>
</dbReference>
<dbReference type="InterPro" id="IPR051289">
    <property type="entry name" value="LAGLIDADG_Endonuclease"/>
</dbReference>
<evidence type="ECO:0000256" key="1">
    <source>
        <dbReference type="ARBA" id="ARBA00002670"/>
    </source>
</evidence>
<protein>
    <submittedName>
        <fullName evidence="3">Putative LAGLIDADG homing endonuclease</fullName>
    </submittedName>
</protein>
<evidence type="ECO:0000259" key="2">
    <source>
        <dbReference type="Pfam" id="PF00961"/>
    </source>
</evidence>
<dbReference type="Pfam" id="PF00961">
    <property type="entry name" value="LAGLIDADG_1"/>
    <property type="match status" value="2"/>
</dbReference>
<name>A0A2I6QC09_MALFU</name>
<sequence length="356" mass="41750">MSYYYCYIKDKLSKNITRCGKLLKHNRYLKSNLCTKMTTNLLSQYNYVKMSSTWGQSAWFNHIQFKPSETTRNAFYSLFSKSNNSFDHFAKWFVGITDGSGTFTISNNNQNHWTFCFKITQSKSNIQMLYHIKKVLQVGSIITSKNNIAEYILRNNNHIINILLPIFDKYPLLTNKEFDYNQFHDAILIFNNSSISNMDKHYQIKNILNKQMPNNYVSSIWNNSSNLTLPFVNTIVSKQWLVGFTEVQGNFILVNTNDKHITQVFKINLKSNQIVINAIAMILNMNISNDQNDYTCISSSDPQNIQTIIQYFNHTLKGIKSLEFKLWSRSFTKHLSYSQLQNLQNKIYRIRNKNKL</sequence>
<dbReference type="PANTHER" id="PTHR36181">
    <property type="entry name" value="INTRON-ENCODED ENDONUCLEASE AI3-RELATED"/>
    <property type="match status" value="1"/>
</dbReference>
<dbReference type="AlphaFoldDB" id="A0A2I6QC09"/>
<dbReference type="InterPro" id="IPR027434">
    <property type="entry name" value="Homing_endonucl"/>
</dbReference>
<dbReference type="EMBL" id="KY911082">
    <property type="protein sequence ID" value="AUN27932.1"/>
    <property type="molecule type" value="Genomic_DNA"/>
</dbReference>
<feature type="domain" description="Homing endonuclease LAGLIDADG" evidence="2">
    <location>
        <begin position="94"/>
        <end position="186"/>
    </location>
</feature>
<dbReference type="GO" id="GO:0004519">
    <property type="term" value="F:endonuclease activity"/>
    <property type="evidence" value="ECO:0007669"/>
    <property type="project" value="UniProtKB-KW"/>
</dbReference>
<keyword evidence="3" id="KW-0255">Endonuclease</keyword>
<dbReference type="PANTHER" id="PTHR36181:SF2">
    <property type="entry name" value="INTRON-ENCODED ENDONUCLEASE AI3-RELATED"/>
    <property type="match status" value="1"/>
</dbReference>
<dbReference type="EMBL" id="KY911081">
    <property type="protein sequence ID" value="AUN27908.1"/>
    <property type="molecule type" value="Genomic_DNA"/>
</dbReference>
<reference evidence="4" key="2">
    <citation type="journal article" date="2021" name="FEMS Yeast Res.">
        <title>Comparative analysis of Malassezia furfur mitogenomes and the development of a mitochondria-based typing approach.</title>
        <authorList>
            <person name="Theelen B."/>
            <person name="Christinaki A.C."/>
            <person name="Dawson T.L."/>
            <person name="Boekhout T."/>
            <person name="Kouvelis V.N."/>
        </authorList>
    </citation>
    <scope>NUCLEOTIDE SEQUENCE</scope>
    <source>
        <strain evidence="4">CBS 9365</strain>
    </source>
</reference>
<dbReference type="SUPFAM" id="SSF55608">
    <property type="entry name" value="Homing endonucleases"/>
    <property type="match status" value="2"/>
</dbReference>
<comment type="function">
    <text evidence="1">Mitochondrial DNA endonuclease involved in intron homing.</text>
</comment>
<dbReference type="GO" id="GO:0005739">
    <property type="term" value="C:mitochondrion"/>
    <property type="evidence" value="ECO:0007669"/>
    <property type="project" value="UniProtKB-ARBA"/>
</dbReference>
<keyword evidence="3" id="KW-0540">Nuclease</keyword>